<dbReference type="InterPro" id="IPR025028">
    <property type="entry name" value="DUF3951"/>
</dbReference>
<keyword evidence="2" id="KW-0472">Membrane</keyword>
<keyword evidence="2" id="KW-0812">Transmembrane</keyword>
<evidence type="ECO:0000256" key="2">
    <source>
        <dbReference type="SAM" id="Phobius"/>
    </source>
</evidence>
<keyword evidence="2" id="KW-1133">Transmembrane helix</keyword>
<gene>
    <name evidence="3" type="ORF">PBLR_11148</name>
</gene>
<proteinExistence type="predicted"/>
<dbReference type="RefSeq" id="WP_138184988.1">
    <property type="nucleotide sequence ID" value="NZ_LS992241.1"/>
</dbReference>
<sequence length="82" mass="9498">MIYFTVMIGMFSLFLMMIVGWIGYKQFVKREPVEIHYTPFDYITAQSSVEFHDEKEDHEEQDSHGDDKDPRSSGAMSTGALK</sequence>
<evidence type="ECO:0000256" key="1">
    <source>
        <dbReference type="SAM" id="MobiDB-lite"/>
    </source>
</evidence>
<reference evidence="4" key="1">
    <citation type="submission" date="2018-08" db="EMBL/GenBank/DDBJ databases">
        <authorList>
            <person name="Chevrot R."/>
        </authorList>
    </citation>
    <scope>NUCLEOTIDE SEQUENCE [LARGE SCALE GENOMIC DNA]</scope>
</reference>
<dbReference type="Proteomes" id="UP000304148">
    <property type="component" value="Chromosome"/>
</dbReference>
<evidence type="ECO:0000313" key="3">
    <source>
        <dbReference type="EMBL" id="SYX82726.1"/>
    </source>
</evidence>
<name>A0A383R8R9_PAEAL</name>
<evidence type="ECO:0000313" key="4">
    <source>
        <dbReference type="Proteomes" id="UP000304148"/>
    </source>
</evidence>
<feature type="region of interest" description="Disordered" evidence="1">
    <location>
        <begin position="51"/>
        <end position="82"/>
    </location>
</feature>
<feature type="compositionally biased region" description="Basic and acidic residues" evidence="1">
    <location>
        <begin position="61"/>
        <end position="71"/>
    </location>
</feature>
<protein>
    <recommendedName>
        <fullName evidence="5">DUF3951 domain-containing protein</fullName>
    </recommendedName>
</protein>
<organism evidence="3 4">
    <name type="scientific">Paenibacillus alvei</name>
    <name type="common">Bacillus alvei</name>
    <dbReference type="NCBI Taxonomy" id="44250"/>
    <lineage>
        <taxon>Bacteria</taxon>
        <taxon>Bacillati</taxon>
        <taxon>Bacillota</taxon>
        <taxon>Bacilli</taxon>
        <taxon>Bacillales</taxon>
        <taxon>Paenibacillaceae</taxon>
        <taxon>Paenibacillus</taxon>
    </lineage>
</organism>
<feature type="transmembrane region" description="Helical" evidence="2">
    <location>
        <begin position="6"/>
        <end position="24"/>
    </location>
</feature>
<dbReference type="EMBL" id="LS992241">
    <property type="protein sequence ID" value="SYX82726.1"/>
    <property type="molecule type" value="Genomic_DNA"/>
</dbReference>
<accession>A0A383R8R9</accession>
<dbReference type="Pfam" id="PF13131">
    <property type="entry name" value="DUF3951"/>
    <property type="match status" value="1"/>
</dbReference>
<dbReference type="AlphaFoldDB" id="A0A383R8R9"/>
<evidence type="ECO:0008006" key="5">
    <source>
        <dbReference type="Google" id="ProtNLM"/>
    </source>
</evidence>